<dbReference type="GO" id="GO:0046983">
    <property type="term" value="F:protein dimerization activity"/>
    <property type="evidence" value="ECO:0007669"/>
    <property type="project" value="InterPro"/>
</dbReference>
<evidence type="ECO:0000259" key="1">
    <source>
        <dbReference type="Pfam" id="PF05699"/>
    </source>
</evidence>
<dbReference type="PANTHER" id="PTHR23272">
    <property type="entry name" value="BED FINGER-RELATED"/>
    <property type="match status" value="1"/>
</dbReference>
<sequence>MHQVLPAIEWLIQQWNKCLKDPVYRGFENSIEHALLKMEDYHRELRSQPAYIVSMVLNPRVKFKFIKKNWSDDDAAEAERTMKNIFRERFLELAKRAPAEHPPTAPSSSRKRAFCISDSEDSDADGPESSLQPWEREYTRYVNTKHELAKNSSAINWWGLQRATYPTWASLAFDYLPIMSSSVSSERSFSSGFTGHEACRPRAG</sequence>
<organism evidence="2 3">
    <name type="scientific">Botryobasidium botryosum (strain FD-172 SS1)</name>
    <dbReference type="NCBI Taxonomy" id="930990"/>
    <lineage>
        <taxon>Eukaryota</taxon>
        <taxon>Fungi</taxon>
        <taxon>Dikarya</taxon>
        <taxon>Basidiomycota</taxon>
        <taxon>Agaricomycotina</taxon>
        <taxon>Agaricomycetes</taxon>
        <taxon>Cantharellales</taxon>
        <taxon>Botryobasidiaceae</taxon>
        <taxon>Botryobasidium</taxon>
    </lineage>
</organism>
<evidence type="ECO:0000313" key="2">
    <source>
        <dbReference type="EMBL" id="KDQ11785.1"/>
    </source>
</evidence>
<dbReference type="AlphaFoldDB" id="A0A067MAR6"/>
<feature type="domain" description="HAT C-terminal dimerisation" evidence="1">
    <location>
        <begin position="137"/>
        <end position="192"/>
    </location>
</feature>
<dbReference type="EMBL" id="KL198055">
    <property type="protein sequence ID" value="KDQ11785.1"/>
    <property type="molecule type" value="Genomic_DNA"/>
</dbReference>
<dbReference type="InterPro" id="IPR008906">
    <property type="entry name" value="HATC_C_dom"/>
</dbReference>
<dbReference type="Pfam" id="PF05699">
    <property type="entry name" value="Dimer_Tnp_hAT"/>
    <property type="match status" value="1"/>
</dbReference>
<name>A0A067MAR6_BOTB1</name>
<proteinExistence type="predicted"/>
<gene>
    <name evidence="2" type="ORF">BOTBODRAFT_446543</name>
</gene>
<dbReference type="Proteomes" id="UP000027195">
    <property type="component" value="Unassembled WGS sequence"/>
</dbReference>
<protein>
    <recommendedName>
        <fullName evidence="1">HAT C-terminal dimerisation domain-containing protein</fullName>
    </recommendedName>
</protein>
<dbReference type="InParanoid" id="A0A067MAR6"/>
<dbReference type="PANTHER" id="PTHR23272:SF184">
    <property type="entry name" value="OS03G0311250 PROTEIN"/>
    <property type="match status" value="1"/>
</dbReference>
<reference evidence="3" key="1">
    <citation type="journal article" date="2014" name="Proc. Natl. Acad. Sci. U.S.A.">
        <title>Extensive sampling of basidiomycete genomes demonstrates inadequacy of the white-rot/brown-rot paradigm for wood decay fungi.</title>
        <authorList>
            <person name="Riley R."/>
            <person name="Salamov A.A."/>
            <person name="Brown D.W."/>
            <person name="Nagy L.G."/>
            <person name="Floudas D."/>
            <person name="Held B.W."/>
            <person name="Levasseur A."/>
            <person name="Lombard V."/>
            <person name="Morin E."/>
            <person name="Otillar R."/>
            <person name="Lindquist E.A."/>
            <person name="Sun H."/>
            <person name="LaButti K.M."/>
            <person name="Schmutz J."/>
            <person name="Jabbour D."/>
            <person name="Luo H."/>
            <person name="Baker S.E."/>
            <person name="Pisabarro A.G."/>
            <person name="Walton J.D."/>
            <person name="Blanchette R.A."/>
            <person name="Henrissat B."/>
            <person name="Martin F."/>
            <person name="Cullen D."/>
            <person name="Hibbett D.S."/>
            <person name="Grigoriev I.V."/>
        </authorList>
    </citation>
    <scope>NUCLEOTIDE SEQUENCE [LARGE SCALE GENOMIC DNA]</scope>
    <source>
        <strain evidence="3">FD-172 SS1</strain>
    </source>
</reference>
<dbReference type="SUPFAM" id="SSF53098">
    <property type="entry name" value="Ribonuclease H-like"/>
    <property type="match status" value="1"/>
</dbReference>
<dbReference type="HOGENOM" id="CLU_1343045_0_0_1"/>
<accession>A0A067MAR6</accession>
<dbReference type="OrthoDB" id="3243659at2759"/>
<evidence type="ECO:0000313" key="3">
    <source>
        <dbReference type="Proteomes" id="UP000027195"/>
    </source>
</evidence>
<keyword evidence="3" id="KW-1185">Reference proteome</keyword>
<dbReference type="STRING" id="930990.A0A067MAR6"/>
<dbReference type="InterPro" id="IPR012337">
    <property type="entry name" value="RNaseH-like_sf"/>
</dbReference>